<accession>A0A1F6SWX4</accession>
<organism evidence="2 3">
    <name type="scientific">Candidatus Muproteobacteria bacterium RBG_16_62_13</name>
    <dbReference type="NCBI Taxonomy" id="1817756"/>
    <lineage>
        <taxon>Bacteria</taxon>
        <taxon>Pseudomonadati</taxon>
        <taxon>Pseudomonadota</taxon>
        <taxon>Candidatus Muproteobacteria</taxon>
    </lineage>
</organism>
<evidence type="ECO:0008006" key="4">
    <source>
        <dbReference type="Google" id="ProtNLM"/>
    </source>
</evidence>
<comment type="caution">
    <text evidence="2">The sequence shown here is derived from an EMBL/GenBank/DDBJ whole genome shotgun (WGS) entry which is preliminary data.</text>
</comment>
<reference evidence="2 3" key="1">
    <citation type="journal article" date="2016" name="Nat. Commun.">
        <title>Thousands of microbial genomes shed light on interconnected biogeochemical processes in an aquifer system.</title>
        <authorList>
            <person name="Anantharaman K."/>
            <person name="Brown C.T."/>
            <person name="Hug L.A."/>
            <person name="Sharon I."/>
            <person name="Castelle C.J."/>
            <person name="Probst A.J."/>
            <person name="Thomas B.C."/>
            <person name="Singh A."/>
            <person name="Wilkins M.J."/>
            <person name="Karaoz U."/>
            <person name="Brodie E.L."/>
            <person name="Williams K.H."/>
            <person name="Hubbard S.S."/>
            <person name="Banfield J.F."/>
        </authorList>
    </citation>
    <scope>NUCLEOTIDE SEQUENCE [LARGE SCALE GENOMIC DNA]</scope>
</reference>
<gene>
    <name evidence="2" type="ORF">A2140_08420</name>
</gene>
<dbReference type="InterPro" id="IPR007536">
    <property type="entry name" value="16SrRNA_methylTrfase_J"/>
</dbReference>
<dbReference type="InterPro" id="IPR029063">
    <property type="entry name" value="SAM-dependent_MTases_sf"/>
</dbReference>
<dbReference type="GO" id="GO:0008990">
    <property type="term" value="F:rRNA (guanine-N2-)-methyltransferase activity"/>
    <property type="evidence" value="ECO:0007669"/>
    <property type="project" value="InterPro"/>
</dbReference>
<dbReference type="EMBL" id="MFSQ01000151">
    <property type="protein sequence ID" value="OGI37246.1"/>
    <property type="molecule type" value="Genomic_DNA"/>
</dbReference>
<dbReference type="Proteomes" id="UP000178379">
    <property type="component" value="Unassembled WGS sequence"/>
</dbReference>
<evidence type="ECO:0000313" key="2">
    <source>
        <dbReference type="EMBL" id="OGI37246.1"/>
    </source>
</evidence>
<dbReference type="AlphaFoldDB" id="A0A1F6SWX4"/>
<dbReference type="PANTHER" id="PTHR36112">
    <property type="entry name" value="RIBOSOMAL RNA SMALL SUBUNIT METHYLTRANSFERASE J"/>
    <property type="match status" value="1"/>
</dbReference>
<dbReference type="STRING" id="1817756.A2140_08420"/>
<sequence length="241" mass="26426">WTGRRLELRDNRDPRVGAVYADFAALMRGAPLTARQPLARAIGKSACTVVDATAGLAQDSFRLARYGYEVLAIERHPVTAALVRDGLDRFGQMSPPLRRNTGPHPDPLPGGEGTDGRLPEGEGAGSITRPPLRLIVGDARTILPTLDPAPDVVYLDPMFPPKRRKSAAVRKELALLRRLAGDDPDAHELFEVAWGVARQRVVVKRPDHAPPLAPKPTVSYGGKLIRYDVYRTDLQRTAPRE</sequence>
<evidence type="ECO:0000313" key="3">
    <source>
        <dbReference type="Proteomes" id="UP000178379"/>
    </source>
</evidence>
<dbReference type="HAMAP" id="MF_01523">
    <property type="entry name" value="16SrRNA_methyltr_J"/>
    <property type="match status" value="1"/>
</dbReference>
<evidence type="ECO:0000256" key="1">
    <source>
        <dbReference type="SAM" id="MobiDB-lite"/>
    </source>
</evidence>
<protein>
    <recommendedName>
        <fullName evidence="4">16S rRNA methyltransferase</fullName>
    </recommendedName>
</protein>
<feature type="region of interest" description="Disordered" evidence="1">
    <location>
        <begin position="91"/>
        <end position="129"/>
    </location>
</feature>
<dbReference type="Gene3D" id="3.40.50.150">
    <property type="entry name" value="Vaccinia Virus protein VP39"/>
    <property type="match status" value="1"/>
</dbReference>
<dbReference type="PANTHER" id="PTHR36112:SF1">
    <property type="entry name" value="RIBOSOMAL RNA SMALL SUBUNIT METHYLTRANSFERASE J"/>
    <property type="match status" value="1"/>
</dbReference>
<feature type="non-terminal residue" evidence="2">
    <location>
        <position position="1"/>
    </location>
</feature>
<proteinExistence type="inferred from homology"/>
<dbReference type="Pfam" id="PF04445">
    <property type="entry name" value="SAM_MT"/>
    <property type="match status" value="2"/>
</dbReference>
<name>A0A1F6SWX4_9PROT</name>
<dbReference type="SUPFAM" id="SSF53335">
    <property type="entry name" value="S-adenosyl-L-methionine-dependent methyltransferases"/>
    <property type="match status" value="2"/>
</dbReference>